<sequence length="266" mass="29547">MIWALLLTLAVLSAIAVGAGDRLALALGGEEGRLAWRVIRRFLLSIALPLAVIVALPFALLFHLLEFDPRVGQALIAGLVIATGWLTSTIFAQVDRVSGKAEKTRDYHKAIYAEIGNALRALWDEGQSESHVAATIDRMRADPEFVPFIPREQHDRVYEAILDEIEVLPRQTIDAIVAYYSQMQALSHIVEDMRGETFRSGMAQDRRIAMYEDYSSMRRQAFILGQYALELMKEYAKGGPEAADRVIARTLSIRDAGRSGRSAGSE</sequence>
<comment type="caution">
    <text evidence="2">The sequence shown here is derived from an EMBL/GenBank/DDBJ whole genome shotgun (WGS) entry which is preliminary data.</text>
</comment>
<keyword evidence="1" id="KW-1133">Transmembrane helix</keyword>
<keyword evidence="1" id="KW-0812">Transmembrane</keyword>
<accession>A0ABW3ZG37</accession>
<evidence type="ECO:0000313" key="3">
    <source>
        <dbReference type="Proteomes" id="UP001597135"/>
    </source>
</evidence>
<name>A0ABW3ZG37_9RHOB</name>
<dbReference type="RefSeq" id="WP_386801966.1">
    <property type="nucleotide sequence ID" value="NZ_JBHTMU010000007.1"/>
</dbReference>
<evidence type="ECO:0008006" key="4">
    <source>
        <dbReference type="Google" id="ProtNLM"/>
    </source>
</evidence>
<dbReference type="EMBL" id="JBHTMU010000007">
    <property type="protein sequence ID" value="MFD1341903.1"/>
    <property type="molecule type" value="Genomic_DNA"/>
</dbReference>
<feature type="transmembrane region" description="Helical" evidence="1">
    <location>
        <begin position="42"/>
        <end position="62"/>
    </location>
</feature>
<keyword evidence="1" id="KW-0472">Membrane</keyword>
<organism evidence="2 3">
    <name type="scientific">Litorisediminicola beolgyonensis</name>
    <dbReference type="NCBI Taxonomy" id="1173614"/>
    <lineage>
        <taxon>Bacteria</taxon>
        <taxon>Pseudomonadati</taxon>
        <taxon>Pseudomonadota</taxon>
        <taxon>Alphaproteobacteria</taxon>
        <taxon>Rhodobacterales</taxon>
        <taxon>Paracoccaceae</taxon>
        <taxon>Litorisediminicola</taxon>
    </lineage>
</organism>
<keyword evidence="3" id="KW-1185">Reference proteome</keyword>
<evidence type="ECO:0000313" key="2">
    <source>
        <dbReference type="EMBL" id="MFD1341903.1"/>
    </source>
</evidence>
<reference evidence="3" key="1">
    <citation type="journal article" date="2019" name="Int. J. Syst. Evol. Microbiol.">
        <title>The Global Catalogue of Microorganisms (GCM) 10K type strain sequencing project: providing services to taxonomists for standard genome sequencing and annotation.</title>
        <authorList>
            <consortium name="The Broad Institute Genomics Platform"/>
            <consortium name="The Broad Institute Genome Sequencing Center for Infectious Disease"/>
            <person name="Wu L."/>
            <person name="Ma J."/>
        </authorList>
    </citation>
    <scope>NUCLEOTIDE SEQUENCE [LARGE SCALE GENOMIC DNA]</scope>
    <source>
        <strain evidence="3">CCUG 62953</strain>
    </source>
</reference>
<evidence type="ECO:0000256" key="1">
    <source>
        <dbReference type="SAM" id="Phobius"/>
    </source>
</evidence>
<protein>
    <recommendedName>
        <fullName evidence="4">5-bromo-4-chloroindolyl phosphate hydrolysis protein</fullName>
    </recommendedName>
</protein>
<dbReference type="Proteomes" id="UP001597135">
    <property type="component" value="Unassembled WGS sequence"/>
</dbReference>
<proteinExistence type="predicted"/>
<gene>
    <name evidence="2" type="ORF">ACFQ4E_05665</name>
</gene>
<feature type="transmembrane region" description="Helical" evidence="1">
    <location>
        <begin position="74"/>
        <end position="94"/>
    </location>
</feature>